<dbReference type="InterPro" id="IPR012340">
    <property type="entry name" value="NA-bd_OB-fold"/>
</dbReference>
<dbReference type="InterPro" id="IPR027408">
    <property type="entry name" value="PNPase/RNase_PH_dom_sf"/>
</dbReference>
<proteinExistence type="inferred from homology"/>
<keyword evidence="6 8" id="KW-0460">Magnesium</keyword>
<dbReference type="InterPro" id="IPR004088">
    <property type="entry name" value="KH_dom_type_1"/>
</dbReference>
<evidence type="ECO:0000313" key="11">
    <source>
        <dbReference type="Proteomes" id="UP000024816"/>
    </source>
</evidence>
<dbReference type="OrthoDB" id="9804305at2"/>
<accession>A0A059FCT0</accession>
<gene>
    <name evidence="8" type="primary">pnp</name>
    <name evidence="10" type="ORF">HJA_08654</name>
</gene>
<dbReference type="Gene3D" id="2.40.50.140">
    <property type="entry name" value="Nucleic acid-binding proteins"/>
    <property type="match status" value="1"/>
</dbReference>
<dbReference type="InterPro" id="IPR012162">
    <property type="entry name" value="PNPase"/>
</dbReference>
<name>A0A059FCT0_9PROT</name>
<dbReference type="Pfam" id="PF03726">
    <property type="entry name" value="PNPase"/>
    <property type="match status" value="1"/>
</dbReference>
<dbReference type="EC" id="2.7.7.8" evidence="8"/>
<dbReference type="GO" id="GO:0000287">
    <property type="term" value="F:magnesium ion binding"/>
    <property type="evidence" value="ECO:0007669"/>
    <property type="project" value="UniProtKB-UniRule"/>
</dbReference>
<dbReference type="PANTHER" id="PTHR11252">
    <property type="entry name" value="POLYRIBONUCLEOTIDE NUCLEOTIDYLTRANSFERASE"/>
    <property type="match status" value="1"/>
</dbReference>
<keyword evidence="11" id="KW-1185">Reference proteome</keyword>
<dbReference type="EMBL" id="ARYJ01000005">
    <property type="protein sequence ID" value="KCZ88424.1"/>
    <property type="molecule type" value="Genomic_DNA"/>
</dbReference>
<dbReference type="InterPro" id="IPR020568">
    <property type="entry name" value="Ribosomal_Su5_D2-typ_SF"/>
</dbReference>
<evidence type="ECO:0000313" key="10">
    <source>
        <dbReference type="EMBL" id="KCZ88424.1"/>
    </source>
</evidence>
<dbReference type="GO" id="GO:0006396">
    <property type="term" value="P:RNA processing"/>
    <property type="evidence" value="ECO:0007669"/>
    <property type="project" value="InterPro"/>
</dbReference>
<dbReference type="CDD" id="cd11363">
    <property type="entry name" value="RNase_PH_PNPase_1"/>
    <property type="match status" value="1"/>
</dbReference>
<evidence type="ECO:0000256" key="1">
    <source>
        <dbReference type="ARBA" id="ARBA00007404"/>
    </source>
</evidence>
<dbReference type="Proteomes" id="UP000024816">
    <property type="component" value="Unassembled WGS sequence"/>
</dbReference>
<evidence type="ECO:0000256" key="3">
    <source>
        <dbReference type="ARBA" id="ARBA00022679"/>
    </source>
</evidence>
<dbReference type="GO" id="GO:0005829">
    <property type="term" value="C:cytosol"/>
    <property type="evidence" value="ECO:0007669"/>
    <property type="project" value="UniProtKB-ARBA"/>
</dbReference>
<keyword evidence="5 8" id="KW-0479">Metal-binding</keyword>
<comment type="subcellular location">
    <subcellularLocation>
        <location evidence="8">Cytoplasm</location>
    </subcellularLocation>
</comment>
<dbReference type="FunFam" id="2.40.50.140:FF:000107">
    <property type="entry name" value="Polyribonucleotide nucleotidyltransferase"/>
    <property type="match status" value="1"/>
</dbReference>
<dbReference type="Gene3D" id="3.30.230.70">
    <property type="entry name" value="GHMP Kinase, N-terminal domain"/>
    <property type="match status" value="2"/>
</dbReference>
<dbReference type="Pfam" id="PF00575">
    <property type="entry name" value="S1"/>
    <property type="match status" value="1"/>
</dbReference>
<dbReference type="CDD" id="cd11364">
    <property type="entry name" value="RNase_PH_PNPase_2"/>
    <property type="match status" value="1"/>
</dbReference>
<dbReference type="Pfam" id="PF00013">
    <property type="entry name" value="KH_1"/>
    <property type="match status" value="1"/>
</dbReference>
<dbReference type="RefSeq" id="WP_035581077.1">
    <property type="nucleotide sequence ID" value="NZ_ARYJ01000005.1"/>
</dbReference>
<dbReference type="SUPFAM" id="SSF54211">
    <property type="entry name" value="Ribosomal protein S5 domain 2-like"/>
    <property type="match status" value="2"/>
</dbReference>
<evidence type="ECO:0000256" key="5">
    <source>
        <dbReference type="ARBA" id="ARBA00022723"/>
    </source>
</evidence>
<dbReference type="NCBIfam" id="NF008805">
    <property type="entry name" value="PRK11824.1"/>
    <property type="match status" value="1"/>
</dbReference>
<dbReference type="FunFam" id="3.30.230.70:FF:000001">
    <property type="entry name" value="Polyribonucleotide nucleotidyltransferase"/>
    <property type="match status" value="1"/>
</dbReference>
<dbReference type="InterPro" id="IPR015847">
    <property type="entry name" value="ExoRNase_PH_dom2"/>
</dbReference>
<dbReference type="GO" id="GO:0006402">
    <property type="term" value="P:mRNA catabolic process"/>
    <property type="evidence" value="ECO:0007669"/>
    <property type="project" value="UniProtKB-UniRule"/>
</dbReference>
<dbReference type="InterPro" id="IPR003029">
    <property type="entry name" value="S1_domain"/>
</dbReference>
<dbReference type="eggNOG" id="COG1185">
    <property type="taxonomic scope" value="Bacteria"/>
</dbReference>
<dbReference type="GO" id="GO:0004654">
    <property type="term" value="F:polyribonucleotide nucleotidyltransferase activity"/>
    <property type="evidence" value="ECO:0007669"/>
    <property type="project" value="UniProtKB-UniRule"/>
</dbReference>
<evidence type="ECO:0000256" key="4">
    <source>
        <dbReference type="ARBA" id="ARBA00022695"/>
    </source>
</evidence>
<dbReference type="PIRSF" id="PIRSF005499">
    <property type="entry name" value="PNPase"/>
    <property type="match status" value="1"/>
</dbReference>
<dbReference type="STRING" id="1280952.HJA_08654"/>
<dbReference type="CDD" id="cd04472">
    <property type="entry name" value="S1_PNPase"/>
    <property type="match status" value="1"/>
</dbReference>
<evidence type="ECO:0000256" key="6">
    <source>
        <dbReference type="ARBA" id="ARBA00022842"/>
    </source>
</evidence>
<dbReference type="PROSITE" id="PS50126">
    <property type="entry name" value="S1"/>
    <property type="match status" value="1"/>
</dbReference>
<dbReference type="PANTHER" id="PTHR11252:SF0">
    <property type="entry name" value="POLYRIBONUCLEOTIDE NUCLEOTIDYLTRANSFERASE 1, MITOCHONDRIAL"/>
    <property type="match status" value="1"/>
</dbReference>
<dbReference type="CDD" id="cd02393">
    <property type="entry name" value="KH-I_PNPase"/>
    <property type="match status" value="1"/>
</dbReference>
<dbReference type="HAMAP" id="MF_01595">
    <property type="entry name" value="PNPase"/>
    <property type="match status" value="1"/>
</dbReference>
<comment type="cofactor">
    <cofactor evidence="8">
        <name>Mg(2+)</name>
        <dbReference type="ChEBI" id="CHEBI:18420"/>
    </cofactor>
</comment>
<dbReference type="InterPro" id="IPR004087">
    <property type="entry name" value="KH_dom"/>
</dbReference>
<dbReference type="SUPFAM" id="SSF55666">
    <property type="entry name" value="Ribonuclease PH domain 2-like"/>
    <property type="match status" value="2"/>
</dbReference>
<dbReference type="FunFam" id="3.30.1370.10:FF:000001">
    <property type="entry name" value="Polyribonucleotide nucleotidyltransferase"/>
    <property type="match status" value="1"/>
</dbReference>
<dbReference type="FunFam" id="3.30.230.70:FF:000002">
    <property type="entry name" value="Polyribonucleotide nucleotidyltransferase"/>
    <property type="match status" value="1"/>
</dbReference>
<dbReference type="SMART" id="SM00322">
    <property type="entry name" value="KH"/>
    <property type="match status" value="1"/>
</dbReference>
<dbReference type="Pfam" id="PF01138">
    <property type="entry name" value="RNase_PH"/>
    <property type="match status" value="2"/>
</dbReference>
<dbReference type="InterPro" id="IPR036612">
    <property type="entry name" value="KH_dom_type_1_sf"/>
</dbReference>
<comment type="function">
    <text evidence="8">Involved in mRNA degradation. Catalyzes the phosphorolysis of single-stranded polyribonucleotides processively in the 3'- to 5'-direction.</text>
</comment>
<evidence type="ECO:0000259" key="9">
    <source>
        <dbReference type="PROSITE" id="PS50126"/>
    </source>
</evidence>
<evidence type="ECO:0000256" key="8">
    <source>
        <dbReference type="HAMAP-Rule" id="MF_01595"/>
    </source>
</evidence>
<evidence type="ECO:0000256" key="7">
    <source>
        <dbReference type="ARBA" id="ARBA00022884"/>
    </source>
</evidence>
<evidence type="ECO:0000256" key="2">
    <source>
        <dbReference type="ARBA" id="ARBA00022490"/>
    </source>
</evidence>
<dbReference type="Pfam" id="PF03725">
    <property type="entry name" value="RNase_PH_C"/>
    <property type="match status" value="1"/>
</dbReference>
<sequence>MFNKQSVSLEWAGRTLTIETGQVARQADGAVMVTYGDTVLLATAVFAKEAKPGQDFFPLTVNYQEKYYASGRIPGGYFKREGRPTEKETLTSRLIDRPIRPLFVSGFKHEVQVVLTAVSYDLENDPDILGMIGASAALVLSGAPFMGPIGAARVGYKDGEYLINPTQMELEESELDLVVAGTADAVMMVESQAKELSEDVMLGAVVAGHDAMQPVIDAIIELAEKAAKAPFDFEPVDNSAAVAAIQGIVGGDLSAAYKITEKLARQAAVAEARDKAKAALVGTEEAPGEMSAETFKAAFKETEAAVVRGDILKTGERIDGRKLDQVRPIVAEAGFLPRTHGSSLFTRGETQAICVATLGTSDDEQYIDSLDGTRKENFLLHYNFPPYSVGETGRMGGAGRREIGHGKLAWRALKAVLPDHAEFPYTIRLVSEITESNGSSSMATVCGCSLAMMDAGVPVKRPVSGIAMGLILEGEEFAVLSDILGDEDHLGDMDFKVAGTEVGVTSLQMDIKVAGITKDIMEKALAQANGGRMHILGKMAEALGESRGQLSDNAPQMEIIKVPTDKIRDVIGSGGKVIRGIVDESGAKVNIDDDGTVQVSALDRASIDKALQMIKEIVAEPEVGEIYQGTVVGLKDFGAFVNFFGPKDGLVHVSQMANERVGHPKDVVKEGDKVWVKLLGFDDRGKVRLSMKVVDQETGKEISEDKGGEEE</sequence>
<dbReference type="PATRIC" id="fig|1280952.3.peg.1724"/>
<dbReference type="Gene3D" id="3.30.1370.10">
    <property type="entry name" value="K Homology domain, type 1"/>
    <property type="match status" value="1"/>
</dbReference>
<protein>
    <recommendedName>
        <fullName evidence="8">Polyribonucleotide nucleotidyltransferase</fullName>
        <ecNumber evidence="8">2.7.7.8</ecNumber>
    </recommendedName>
    <alternativeName>
        <fullName evidence="8">Polynucleotide phosphorylase</fullName>
        <shortName evidence="8">PNPase</shortName>
    </alternativeName>
</protein>
<comment type="caution">
    <text evidence="10">The sequence shown here is derived from an EMBL/GenBank/DDBJ whole genome shotgun (WGS) entry which is preliminary data.</text>
</comment>
<dbReference type="PROSITE" id="PS50084">
    <property type="entry name" value="KH_TYPE_1"/>
    <property type="match status" value="1"/>
</dbReference>
<keyword evidence="7 8" id="KW-0694">RNA-binding</keyword>
<feature type="binding site" evidence="8">
    <location>
        <position position="488"/>
    </location>
    <ligand>
        <name>Mg(2+)</name>
        <dbReference type="ChEBI" id="CHEBI:18420"/>
    </ligand>
</feature>
<comment type="catalytic activity">
    <reaction evidence="8">
        <text>RNA(n+1) + phosphate = RNA(n) + a ribonucleoside 5'-diphosphate</text>
        <dbReference type="Rhea" id="RHEA:22096"/>
        <dbReference type="Rhea" id="RHEA-COMP:14527"/>
        <dbReference type="Rhea" id="RHEA-COMP:17342"/>
        <dbReference type="ChEBI" id="CHEBI:43474"/>
        <dbReference type="ChEBI" id="CHEBI:57930"/>
        <dbReference type="ChEBI" id="CHEBI:140395"/>
        <dbReference type="EC" id="2.7.7.8"/>
    </reaction>
</comment>
<comment type="similarity">
    <text evidence="1 8">Belongs to the polyribonucleotide nucleotidyltransferase family.</text>
</comment>
<organism evidence="10 11">
    <name type="scientific">Hyphomonas jannaschiana VP2</name>
    <dbReference type="NCBI Taxonomy" id="1280952"/>
    <lineage>
        <taxon>Bacteria</taxon>
        <taxon>Pseudomonadati</taxon>
        <taxon>Pseudomonadota</taxon>
        <taxon>Alphaproteobacteria</taxon>
        <taxon>Hyphomonadales</taxon>
        <taxon>Hyphomonadaceae</taxon>
        <taxon>Hyphomonas</taxon>
    </lineage>
</organism>
<dbReference type="InterPro" id="IPR001247">
    <property type="entry name" value="ExoRNase_PH_dom1"/>
</dbReference>
<feature type="binding site" evidence="8">
    <location>
        <position position="494"/>
    </location>
    <ligand>
        <name>Mg(2+)</name>
        <dbReference type="ChEBI" id="CHEBI:18420"/>
    </ligand>
</feature>
<reference evidence="10 11" key="1">
    <citation type="journal article" date="2014" name="Antonie Van Leeuwenhoek">
        <title>Hyphomonas beringensis sp. nov. and Hyphomonas chukchiensis sp. nov., isolated from surface seawater of the Bering Sea and Chukchi Sea.</title>
        <authorList>
            <person name="Li C."/>
            <person name="Lai Q."/>
            <person name="Li G."/>
            <person name="Dong C."/>
            <person name="Wang J."/>
            <person name="Liao Y."/>
            <person name="Shao Z."/>
        </authorList>
    </citation>
    <scope>NUCLEOTIDE SEQUENCE [LARGE SCALE GENOMIC DNA]</scope>
    <source>
        <strain evidence="10 11">VP2</strain>
    </source>
</reference>
<keyword evidence="3 8" id="KW-0808">Transferase</keyword>
<dbReference type="SUPFAM" id="SSF54791">
    <property type="entry name" value="Eukaryotic type KH-domain (KH-domain type I)"/>
    <property type="match status" value="1"/>
</dbReference>
<dbReference type="GO" id="GO:0000175">
    <property type="term" value="F:3'-5'-RNA exonuclease activity"/>
    <property type="evidence" value="ECO:0007669"/>
    <property type="project" value="TreeGrafter"/>
</dbReference>
<keyword evidence="2 8" id="KW-0963">Cytoplasm</keyword>
<dbReference type="SMART" id="SM00316">
    <property type="entry name" value="S1"/>
    <property type="match status" value="1"/>
</dbReference>
<dbReference type="AlphaFoldDB" id="A0A059FCT0"/>
<dbReference type="InterPro" id="IPR036345">
    <property type="entry name" value="ExoRNase_PH_dom2_sf"/>
</dbReference>
<feature type="domain" description="S1 motif" evidence="9">
    <location>
        <begin position="624"/>
        <end position="692"/>
    </location>
</feature>
<dbReference type="NCBIfam" id="TIGR03591">
    <property type="entry name" value="polynuc_phos"/>
    <property type="match status" value="1"/>
</dbReference>
<dbReference type="SUPFAM" id="SSF50249">
    <property type="entry name" value="Nucleic acid-binding proteins"/>
    <property type="match status" value="1"/>
</dbReference>
<keyword evidence="4 8" id="KW-0548">Nucleotidyltransferase</keyword>
<dbReference type="InterPro" id="IPR015848">
    <property type="entry name" value="PNPase_PH_RNA-bd_bac/org-type"/>
</dbReference>
<dbReference type="GO" id="GO:0003723">
    <property type="term" value="F:RNA binding"/>
    <property type="evidence" value="ECO:0007669"/>
    <property type="project" value="UniProtKB-UniRule"/>
</dbReference>